<dbReference type="EMBL" id="JADDUC020000001">
    <property type="protein sequence ID" value="KAI1243375.1"/>
    <property type="molecule type" value="Genomic_DNA"/>
</dbReference>
<reference evidence="2 3" key="2">
    <citation type="journal article" date="2021" name="J. Hered.">
        <title>Feather Gene Expression Elucidates the Developmental Basis of Plumage Iridescence in African Starlings.</title>
        <authorList>
            <person name="Rubenstein D.R."/>
            <person name="Corvelo A."/>
            <person name="MacManes M.D."/>
            <person name="Maia R."/>
            <person name="Narzisi G."/>
            <person name="Rousaki A."/>
            <person name="Vandenabeele P."/>
            <person name="Shawkey M.D."/>
            <person name="Solomon J."/>
        </authorList>
    </citation>
    <scope>NUCLEOTIDE SEQUENCE [LARGE SCALE GENOMIC DNA]</scope>
    <source>
        <strain evidence="2">SS15</strain>
    </source>
</reference>
<organism evidence="1">
    <name type="scientific">Lamprotornis superbus</name>
    <dbReference type="NCBI Taxonomy" id="245042"/>
    <lineage>
        <taxon>Eukaryota</taxon>
        <taxon>Metazoa</taxon>
        <taxon>Chordata</taxon>
        <taxon>Craniata</taxon>
        <taxon>Vertebrata</taxon>
        <taxon>Euteleostomi</taxon>
        <taxon>Archelosauria</taxon>
        <taxon>Archosauria</taxon>
        <taxon>Dinosauria</taxon>
        <taxon>Saurischia</taxon>
        <taxon>Theropoda</taxon>
        <taxon>Coelurosauria</taxon>
        <taxon>Aves</taxon>
        <taxon>Neognathae</taxon>
        <taxon>Neoaves</taxon>
        <taxon>Telluraves</taxon>
        <taxon>Australaves</taxon>
        <taxon>Passeriformes</taxon>
        <taxon>Sturnidae</taxon>
        <taxon>Lamprotornis</taxon>
    </lineage>
</organism>
<evidence type="ECO:0000313" key="1">
    <source>
        <dbReference type="EMBL" id="KAG0114712.1"/>
    </source>
</evidence>
<dbReference type="AlphaFoldDB" id="A0A835NFC4"/>
<accession>A0A835NFC4</accession>
<reference evidence="2" key="3">
    <citation type="submission" date="2022-01" db="EMBL/GenBank/DDBJ databases">
        <authorList>
            <person name="Rubenstein D.R."/>
        </authorList>
    </citation>
    <scope>NUCLEOTIDE SEQUENCE</scope>
    <source>
        <strain evidence="2">SS15</strain>
        <tissue evidence="2">Liver</tissue>
    </source>
</reference>
<protein>
    <submittedName>
        <fullName evidence="1">Uncharacterized protein</fullName>
    </submittedName>
</protein>
<dbReference type="Proteomes" id="UP000618051">
    <property type="component" value="Unassembled WGS sequence"/>
</dbReference>
<evidence type="ECO:0000313" key="3">
    <source>
        <dbReference type="Proteomes" id="UP000618051"/>
    </source>
</evidence>
<name>A0A835NFC4_9PASS</name>
<reference evidence="1" key="1">
    <citation type="submission" date="2020-10" db="EMBL/GenBank/DDBJ databases">
        <title>Feather gene expression reveals the developmental basis of iridescence in African starlings.</title>
        <authorList>
            <person name="Rubenstein D.R."/>
        </authorList>
    </citation>
    <scope>NUCLEOTIDE SEQUENCE</scope>
    <source>
        <strain evidence="1">SS15</strain>
        <tissue evidence="1">Liver</tissue>
    </source>
</reference>
<dbReference type="EMBL" id="JADDUC010000269">
    <property type="protein sequence ID" value="KAG0114712.1"/>
    <property type="molecule type" value="Genomic_DNA"/>
</dbReference>
<comment type="caution">
    <text evidence="1">The sequence shown here is derived from an EMBL/GenBank/DDBJ whole genome shotgun (WGS) entry which is preliminary data.</text>
</comment>
<feature type="non-terminal residue" evidence="1">
    <location>
        <position position="1"/>
    </location>
</feature>
<gene>
    <name evidence="2" type="ORF">IHE44_0000978</name>
    <name evidence="1" type="ORF">IHE44_007312</name>
</gene>
<sequence>MASVPSAGCLLAKNQYYRSECSAGPGAACCPQTHLPPFSPPFLSRGFGSASGGGRLSLPKPLPRKSKNDKWTEDLSEEVASFCLISSYTDFKNAVTTSQFLRSLQHEEPEIQQYMASLWPGAEYCTLAKCLAPYLCGNVMVSSKLILAASLAAKIMKQASVCTGQLLIILKLMLHMPAIADKLYASYGGLEGKQCLSVSNFSAAIVVISRVMVLLRILVSFTLKSWLKPSQKAAGLKPAQKLEQGETAGLLDQVGIVHRYVIF</sequence>
<proteinExistence type="predicted"/>
<evidence type="ECO:0000313" key="2">
    <source>
        <dbReference type="EMBL" id="KAI1243375.1"/>
    </source>
</evidence>
<keyword evidence="3" id="KW-1185">Reference proteome</keyword>
<dbReference type="OrthoDB" id="8543092at2759"/>